<protein>
    <submittedName>
        <fullName evidence="5">Glycosyl transferase, group 2 family protein</fullName>
    </submittedName>
</protein>
<evidence type="ECO:0000256" key="2">
    <source>
        <dbReference type="ARBA" id="ARBA00022676"/>
    </source>
</evidence>
<dbReference type="Pfam" id="PF00535">
    <property type="entry name" value="Glycos_transf_2"/>
    <property type="match status" value="1"/>
</dbReference>
<dbReference type="InterPro" id="IPR029044">
    <property type="entry name" value="Nucleotide-diphossugar_trans"/>
</dbReference>
<keyword evidence="2" id="KW-0328">Glycosyltransferase</keyword>
<evidence type="ECO:0000256" key="3">
    <source>
        <dbReference type="ARBA" id="ARBA00022679"/>
    </source>
</evidence>
<proteinExistence type="inferred from homology"/>
<name>A0A3B1E051_9ZZZZ</name>
<dbReference type="GO" id="GO:0016757">
    <property type="term" value="F:glycosyltransferase activity"/>
    <property type="evidence" value="ECO:0007669"/>
    <property type="project" value="UniProtKB-KW"/>
</dbReference>
<feature type="domain" description="Glycosyltransferase 2-like" evidence="4">
    <location>
        <begin position="7"/>
        <end position="161"/>
    </location>
</feature>
<keyword evidence="3 5" id="KW-0808">Transferase</keyword>
<evidence type="ECO:0000259" key="4">
    <source>
        <dbReference type="Pfam" id="PF00535"/>
    </source>
</evidence>
<comment type="similarity">
    <text evidence="1">Belongs to the glycosyltransferase 2 family.</text>
</comment>
<sequence length="317" mass="37424">MSKPKVTVLMPVYNGEQYLRLAIDSILKQTFKDFEFLIINDGSIDSTRDIILSYGDSRVQLIDNEKNIGLTRSLNKGLKLAKGEYIARQDADDISDLERLNCQVEYLYQNKEVVLVGTGRASIDSNGKEIQIVKVFEGHDSIRKELMHGNCFSHGSVMFRKIILNTVGFYREKCKYTEDYDYWCRISEKHKVANIGKTLYYLRRGIDNNISRNNLYEQINYHLLIIELAKERLLNSIDSLDTIKINNIEEVLINKYKLQPAYLTKFKSEYIFDCYHEEFKAKNYWTAIKYWWKSFLLDPQKWKIRVMFEGLFNKKNF</sequence>
<organism evidence="5">
    <name type="scientific">hydrothermal vent metagenome</name>
    <dbReference type="NCBI Taxonomy" id="652676"/>
    <lineage>
        <taxon>unclassified sequences</taxon>
        <taxon>metagenomes</taxon>
        <taxon>ecological metagenomes</taxon>
    </lineage>
</organism>
<reference evidence="5" key="1">
    <citation type="submission" date="2018-06" db="EMBL/GenBank/DDBJ databases">
        <authorList>
            <person name="Zhirakovskaya E."/>
        </authorList>
    </citation>
    <scope>NUCLEOTIDE SEQUENCE</scope>
</reference>
<dbReference type="EMBL" id="UOGJ01000011">
    <property type="protein sequence ID" value="VAX34857.1"/>
    <property type="molecule type" value="Genomic_DNA"/>
</dbReference>
<dbReference type="InterPro" id="IPR050834">
    <property type="entry name" value="Glycosyltransf_2"/>
</dbReference>
<dbReference type="PANTHER" id="PTHR43685:SF5">
    <property type="entry name" value="GLYCOSYLTRANSFERASE EPSE-RELATED"/>
    <property type="match status" value="1"/>
</dbReference>
<dbReference type="AlphaFoldDB" id="A0A3B1E051"/>
<dbReference type="SUPFAM" id="SSF53448">
    <property type="entry name" value="Nucleotide-diphospho-sugar transferases"/>
    <property type="match status" value="1"/>
</dbReference>
<accession>A0A3B1E051</accession>
<dbReference type="InterPro" id="IPR001173">
    <property type="entry name" value="Glyco_trans_2-like"/>
</dbReference>
<dbReference type="PANTHER" id="PTHR43685">
    <property type="entry name" value="GLYCOSYLTRANSFERASE"/>
    <property type="match status" value="1"/>
</dbReference>
<dbReference type="Gene3D" id="3.90.550.10">
    <property type="entry name" value="Spore Coat Polysaccharide Biosynthesis Protein SpsA, Chain A"/>
    <property type="match status" value="1"/>
</dbReference>
<evidence type="ECO:0000313" key="5">
    <source>
        <dbReference type="EMBL" id="VAX34857.1"/>
    </source>
</evidence>
<evidence type="ECO:0000256" key="1">
    <source>
        <dbReference type="ARBA" id="ARBA00006739"/>
    </source>
</evidence>
<gene>
    <name evidence="5" type="ORF">MNBD_UNCLBAC01-1099</name>
</gene>